<feature type="domain" description="Response regulatory" evidence="2">
    <location>
        <begin position="4"/>
        <end position="122"/>
    </location>
</feature>
<evidence type="ECO:0000313" key="3">
    <source>
        <dbReference type="EMBL" id="MDP9898629.1"/>
    </source>
</evidence>
<reference evidence="3 4" key="1">
    <citation type="submission" date="2023-07" db="EMBL/GenBank/DDBJ databases">
        <title>Sorghum-associated microbial communities from plants grown in Nebraska, USA.</title>
        <authorList>
            <person name="Schachtman D."/>
        </authorList>
    </citation>
    <scope>NUCLEOTIDE SEQUENCE [LARGE SCALE GENOMIC DNA]</scope>
    <source>
        <strain evidence="3 4">DS1607</strain>
    </source>
</reference>
<dbReference type="Proteomes" id="UP001226867">
    <property type="component" value="Unassembled WGS sequence"/>
</dbReference>
<evidence type="ECO:0000313" key="4">
    <source>
        <dbReference type="Proteomes" id="UP001226867"/>
    </source>
</evidence>
<protein>
    <submittedName>
        <fullName evidence="3">DNA-binding NarL/FixJ family response regulator</fullName>
    </submittedName>
</protein>
<proteinExistence type="predicted"/>
<keyword evidence="4" id="KW-1185">Reference proteome</keyword>
<dbReference type="CDD" id="cd00156">
    <property type="entry name" value="REC"/>
    <property type="match status" value="1"/>
</dbReference>
<dbReference type="SUPFAM" id="SSF52172">
    <property type="entry name" value="CheY-like"/>
    <property type="match status" value="1"/>
</dbReference>
<dbReference type="PROSITE" id="PS50110">
    <property type="entry name" value="RESPONSE_REGULATORY"/>
    <property type="match status" value="1"/>
</dbReference>
<dbReference type="SMART" id="SM00448">
    <property type="entry name" value="REC"/>
    <property type="match status" value="1"/>
</dbReference>
<feature type="modified residue" description="4-aspartylphosphate" evidence="1">
    <location>
        <position position="57"/>
    </location>
</feature>
<dbReference type="Gene3D" id="3.40.50.2300">
    <property type="match status" value="1"/>
</dbReference>
<evidence type="ECO:0000256" key="1">
    <source>
        <dbReference type="PROSITE-ProRule" id="PRU00169"/>
    </source>
</evidence>
<dbReference type="Pfam" id="PF00072">
    <property type="entry name" value="Response_reg"/>
    <property type="match status" value="1"/>
</dbReference>
<dbReference type="RefSeq" id="WP_307688460.1">
    <property type="nucleotide sequence ID" value="NZ_JAUSRO010000003.1"/>
</dbReference>
<dbReference type="InterPro" id="IPR011006">
    <property type="entry name" value="CheY-like_superfamily"/>
</dbReference>
<dbReference type="InterPro" id="IPR001789">
    <property type="entry name" value="Sig_transdc_resp-reg_receiver"/>
</dbReference>
<comment type="caution">
    <text evidence="3">The sequence shown here is derived from an EMBL/GenBank/DDBJ whole genome shotgun (WGS) entry which is preliminary data.</text>
</comment>
<sequence length="137" mass="14876">MSLAIFLTEDNAIARAHLTQAVREFTGEELVGFATGEMDALTWLITHPDDWGLLILDLFLSDGHGLGVLAGCRVRKPSQKVVVVSNYATPDMRRRCLGLGADMVFDKITELDALMAYCVGLQQRAGLAQIHASSATD</sequence>
<keyword evidence="1" id="KW-0597">Phosphoprotein</keyword>
<evidence type="ECO:0000259" key="2">
    <source>
        <dbReference type="PROSITE" id="PS50110"/>
    </source>
</evidence>
<keyword evidence="3" id="KW-0238">DNA-binding</keyword>
<organism evidence="3 4">
    <name type="scientific">Variovorax ginsengisoli</name>
    <dbReference type="NCBI Taxonomy" id="363844"/>
    <lineage>
        <taxon>Bacteria</taxon>
        <taxon>Pseudomonadati</taxon>
        <taxon>Pseudomonadota</taxon>
        <taxon>Betaproteobacteria</taxon>
        <taxon>Burkholderiales</taxon>
        <taxon>Comamonadaceae</taxon>
        <taxon>Variovorax</taxon>
    </lineage>
</organism>
<name>A0ABT9S2Q2_9BURK</name>
<dbReference type="GO" id="GO:0003677">
    <property type="term" value="F:DNA binding"/>
    <property type="evidence" value="ECO:0007669"/>
    <property type="project" value="UniProtKB-KW"/>
</dbReference>
<accession>A0ABT9S2Q2</accession>
<gene>
    <name evidence="3" type="ORF">J2W36_000873</name>
</gene>
<dbReference type="EMBL" id="JAUSRO010000003">
    <property type="protein sequence ID" value="MDP9898629.1"/>
    <property type="molecule type" value="Genomic_DNA"/>
</dbReference>